<evidence type="ECO:0000256" key="7">
    <source>
        <dbReference type="ARBA" id="ARBA00023065"/>
    </source>
</evidence>
<reference evidence="13" key="1">
    <citation type="submission" date="2017-09" db="EMBL/GenBank/DDBJ databases">
        <title>Depth-based differentiation of microbial function through sediment-hosted aquifers and enrichment of novel symbionts in the deep terrestrial subsurface.</title>
        <authorList>
            <person name="Probst A.J."/>
            <person name="Ladd B."/>
            <person name="Jarett J.K."/>
            <person name="Geller-Mcgrath D.E."/>
            <person name="Sieber C.M.K."/>
            <person name="Emerson J.B."/>
            <person name="Anantharaman K."/>
            <person name="Thomas B.C."/>
            <person name="Malmstrom R."/>
            <person name="Stieglmeier M."/>
            <person name="Klingl A."/>
            <person name="Woyke T."/>
            <person name="Ryan C.M."/>
            <person name="Banfield J.F."/>
        </authorList>
    </citation>
    <scope>NUCLEOTIDE SEQUENCE [LARGE SCALE GENOMIC DNA]</scope>
</reference>
<sequence length="422" mass="44576">MLWIGGAMMAAAVFGAVAKRAKQPKVLGALIAGLAIGIIFTNTELLHSIRAGKGTELISGLAEIGAMLLLFKAGMEGNLLSILRDAKFGWKVAVIGVIMPMGGGFLYTYYAMDTHWAIALFQGGVFAATSVGITAAVLTELGVLNKDFARVIISAAVIDDVLGLIVLTVCQGFATGGETDALQLATQIGGAILFVIAIPLIGHYLAGRVLRTFNKVDPEASEAIILGWMFIYGAGAIFSGLAAIVGAYFAGVALEEVYFTRDGKRHQSKEVEHFIDRVIIGFAPVFFVYAGCVVNPEVFLNPVVLKHGLFFTLIAMAGKLFAGLVVPRGQRMIVGVGMAPRGEVGIIFATIGLSTGILSQELFGASMIMVLLTTLVTPPLLGAMISKRQPTEIIPLRSMGVSMRIVPERGHDPHDVEADADA</sequence>
<dbReference type="SUPFAM" id="SSF103473">
    <property type="entry name" value="MFS general substrate transporter"/>
    <property type="match status" value="1"/>
</dbReference>
<dbReference type="GO" id="GO:0006814">
    <property type="term" value="P:sodium ion transport"/>
    <property type="evidence" value="ECO:0007669"/>
    <property type="project" value="UniProtKB-KW"/>
</dbReference>
<keyword evidence="2" id="KW-0813">Transport</keyword>
<comment type="subcellular location">
    <subcellularLocation>
        <location evidence="1">Membrane</location>
        <topology evidence="1">Multi-pass membrane protein</topology>
    </subcellularLocation>
</comment>
<keyword evidence="6" id="KW-0915">Sodium</keyword>
<dbReference type="InterPro" id="IPR006153">
    <property type="entry name" value="Cation/H_exchanger_TM"/>
</dbReference>
<evidence type="ECO:0000313" key="12">
    <source>
        <dbReference type="EMBL" id="PIR76124.1"/>
    </source>
</evidence>
<dbReference type="InterPro" id="IPR038770">
    <property type="entry name" value="Na+/solute_symporter_sf"/>
</dbReference>
<comment type="caution">
    <text evidence="12">The sequence shown here is derived from an EMBL/GenBank/DDBJ whole genome shotgun (WGS) entry which is preliminary data.</text>
</comment>
<feature type="transmembrane region" description="Helical" evidence="10">
    <location>
        <begin position="57"/>
        <end position="75"/>
    </location>
</feature>
<protein>
    <recommendedName>
        <fullName evidence="11">Cation/H+ exchanger transmembrane domain-containing protein</fullName>
    </recommendedName>
</protein>
<evidence type="ECO:0000256" key="3">
    <source>
        <dbReference type="ARBA" id="ARBA00022449"/>
    </source>
</evidence>
<keyword evidence="9" id="KW-0739">Sodium transport</keyword>
<dbReference type="PANTHER" id="PTHR43562">
    <property type="entry name" value="NAPA-TYPE SODIUM/HYDROGEN ANTIPORTER"/>
    <property type="match status" value="1"/>
</dbReference>
<dbReference type="Pfam" id="PF00999">
    <property type="entry name" value="Na_H_Exchanger"/>
    <property type="match status" value="1"/>
</dbReference>
<dbReference type="GO" id="GO:0016020">
    <property type="term" value="C:membrane"/>
    <property type="evidence" value="ECO:0007669"/>
    <property type="project" value="UniProtKB-SubCell"/>
</dbReference>
<keyword evidence="3" id="KW-0050">Antiport</keyword>
<dbReference type="InterPro" id="IPR036259">
    <property type="entry name" value="MFS_trans_sf"/>
</dbReference>
<evidence type="ECO:0000259" key="11">
    <source>
        <dbReference type="Pfam" id="PF00999"/>
    </source>
</evidence>
<feature type="domain" description="Cation/H+ exchanger transmembrane" evidence="11">
    <location>
        <begin position="10"/>
        <end position="382"/>
    </location>
</feature>
<accession>A0A2H0TVE8</accession>
<feature type="transmembrane region" description="Helical" evidence="10">
    <location>
        <begin position="151"/>
        <end position="170"/>
    </location>
</feature>
<dbReference type="PANTHER" id="PTHR43562:SF3">
    <property type="entry name" value="SODIUM ION_PROTON EXCHANGER (EUROFUNG)"/>
    <property type="match status" value="1"/>
</dbReference>
<evidence type="ECO:0000256" key="9">
    <source>
        <dbReference type="ARBA" id="ARBA00023201"/>
    </source>
</evidence>
<keyword evidence="4 10" id="KW-0812">Transmembrane</keyword>
<evidence type="ECO:0000256" key="4">
    <source>
        <dbReference type="ARBA" id="ARBA00022692"/>
    </source>
</evidence>
<evidence type="ECO:0000256" key="6">
    <source>
        <dbReference type="ARBA" id="ARBA00023053"/>
    </source>
</evidence>
<proteinExistence type="predicted"/>
<dbReference type="Gene3D" id="1.20.1530.20">
    <property type="match status" value="1"/>
</dbReference>
<gene>
    <name evidence="12" type="ORF">COU32_03685</name>
</gene>
<feature type="transmembrane region" description="Helical" evidence="10">
    <location>
        <begin position="90"/>
        <end position="110"/>
    </location>
</feature>
<keyword evidence="5 10" id="KW-1133">Transmembrane helix</keyword>
<dbReference type="Proteomes" id="UP000231530">
    <property type="component" value="Unassembled WGS sequence"/>
</dbReference>
<evidence type="ECO:0000256" key="8">
    <source>
        <dbReference type="ARBA" id="ARBA00023136"/>
    </source>
</evidence>
<feature type="transmembrane region" description="Helical" evidence="10">
    <location>
        <begin position="28"/>
        <end position="45"/>
    </location>
</feature>
<feature type="transmembrane region" description="Helical" evidence="10">
    <location>
        <begin position="225"/>
        <end position="254"/>
    </location>
</feature>
<dbReference type="GO" id="GO:0015297">
    <property type="term" value="F:antiporter activity"/>
    <property type="evidence" value="ECO:0007669"/>
    <property type="project" value="UniProtKB-KW"/>
</dbReference>
<keyword evidence="7" id="KW-0406">Ion transport</keyword>
<feature type="transmembrane region" description="Helical" evidence="10">
    <location>
        <begin position="363"/>
        <end position="385"/>
    </location>
</feature>
<dbReference type="AlphaFoldDB" id="A0A2H0TVE8"/>
<name>A0A2H0TVE8_9BACT</name>
<feature type="transmembrane region" description="Helical" evidence="10">
    <location>
        <begin position="274"/>
        <end position="296"/>
    </location>
</feature>
<evidence type="ECO:0000256" key="2">
    <source>
        <dbReference type="ARBA" id="ARBA00022448"/>
    </source>
</evidence>
<feature type="transmembrane region" description="Helical" evidence="10">
    <location>
        <begin position="117"/>
        <end position="139"/>
    </location>
</feature>
<evidence type="ECO:0000256" key="10">
    <source>
        <dbReference type="SAM" id="Phobius"/>
    </source>
</evidence>
<dbReference type="EMBL" id="PFBY01000040">
    <property type="protein sequence ID" value="PIR76124.1"/>
    <property type="molecule type" value="Genomic_DNA"/>
</dbReference>
<feature type="transmembrane region" description="Helical" evidence="10">
    <location>
        <begin position="182"/>
        <end position="205"/>
    </location>
</feature>
<evidence type="ECO:0000313" key="13">
    <source>
        <dbReference type="Proteomes" id="UP000231530"/>
    </source>
</evidence>
<keyword evidence="8 10" id="KW-0472">Membrane</keyword>
<dbReference type="GO" id="GO:1902600">
    <property type="term" value="P:proton transmembrane transport"/>
    <property type="evidence" value="ECO:0007669"/>
    <property type="project" value="InterPro"/>
</dbReference>
<evidence type="ECO:0000256" key="1">
    <source>
        <dbReference type="ARBA" id="ARBA00004141"/>
    </source>
</evidence>
<organism evidence="12 13">
    <name type="scientific">Candidatus Magasanikbacteria bacterium CG10_big_fil_rev_8_21_14_0_10_42_10</name>
    <dbReference type="NCBI Taxonomy" id="1974649"/>
    <lineage>
        <taxon>Bacteria</taxon>
        <taxon>Candidatus Magasanikiibacteriota</taxon>
    </lineage>
</organism>
<feature type="transmembrane region" description="Helical" evidence="10">
    <location>
        <begin position="308"/>
        <end position="326"/>
    </location>
</feature>
<evidence type="ECO:0000256" key="5">
    <source>
        <dbReference type="ARBA" id="ARBA00022989"/>
    </source>
</evidence>